<comment type="caution">
    <text evidence="6">The sequence shown here is derived from an EMBL/GenBank/DDBJ whole genome shotgun (WGS) entry which is preliminary data.</text>
</comment>
<sequence>MSATVFWIGIGLALWLLALHGLLTLRHPLRRIMAINLMGSGVFLVMIALAARSRPTDPLLVALVVTGLVIAVSATALALRLASALERQEADE</sequence>
<evidence type="ECO:0000256" key="3">
    <source>
        <dbReference type="ARBA" id="ARBA00022989"/>
    </source>
</evidence>
<keyword evidence="4 5" id="KW-0472">Membrane</keyword>
<evidence type="ECO:0000313" key="6">
    <source>
        <dbReference type="EMBL" id="PNG11217.1"/>
    </source>
</evidence>
<evidence type="ECO:0000256" key="5">
    <source>
        <dbReference type="SAM" id="Phobius"/>
    </source>
</evidence>
<feature type="transmembrane region" description="Helical" evidence="5">
    <location>
        <begin position="32"/>
        <end position="53"/>
    </location>
</feature>
<organism evidence="6 7">
    <name type="scientific">Stutzerimonas stutzeri</name>
    <name type="common">Pseudomonas stutzeri</name>
    <dbReference type="NCBI Taxonomy" id="316"/>
    <lineage>
        <taxon>Bacteria</taxon>
        <taxon>Pseudomonadati</taxon>
        <taxon>Pseudomonadota</taxon>
        <taxon>Gammaproteobacteria</taxon>
        <taxon>Pseudomonadales</taxon>
        <taxon>Pseudomonadaceae</taxon>
        <taxon>Stutzerimonas</taxon>
    </lineage>
</organism>
<feature type="transmembrane region" description="Helical" evidence="5">
    <location>
        <begin position="6"/>
        <end position="25"/>
    </location>
</feature>
<comment type="subcellular location">
    <subcellularLocation>
        <location evidence="1">Membrane</location>
        <topology evidence="1">Multi-pass membrane protein</topology>
    </subcellularLocation>
</comment>
<evidence type="ECO:0000256" key="2">
    <source>
        <dbReference type="ARBA" id="ARBA00022692"/>
    </source>
</evidence>
<keyword evidence="3 5" id="KW-1133">Transmembrane helix</keyword>
<dbReference type="RefSeq" id="WP_102892959.1">
    <property type="nucleotide sequence ID" value="NZ_JAMOHU010000014.1"/>
</dbReference>
<evidence type="ECO:0000313" key="7">
    <source>
        <dbReference type="Proteomes" id="UP000236023"/>
    </source>
</evidence>
<accession>A0A2N8T8X8</accession>
<name>A0A2N8T8X8_STUST</name>
<dbReference type="AlphaFoldDB" id="A0A2N8T8X8"/>
<reference evidence="6 7" key="1">
    <citation type="submission" date="2018-01" db="EMBL/GenBank/DDBJ databases">
        <title>Denitrification phenotypes of diverse strains of Pseudomonas stutzeri.</title>
        <authorList>
            <person name="Milligan D.A."/>
            <person name="Bergaust L."/>
            <person name="Bakken L.R."/>
            <person name="Frostegard A."/>
        </authorList>
    </citation>
    <scope>NUCLEOTIDE SEQUENCE [LARGE SCALE GENOMIC DNA]</scope>
    <source>
        <strain evidence="6 7">24a75</strain>
    </source>
</reference>
<dbReference type="Proteomes" id="UP000236023">
    <property type="component" value="Unassembled WGS sequence"/>
</dbReference>
<dbReference type="EMBL" id="POUT01000001">
    <property type="protein sequence ID" value="PNG11217.1"/>
    <property type="molecule type" value="Genomic_DNA"/>
</dbReference>
<protein>
    <submittedName>
        <fullName evidence="6">NADH:quinone oxidoreductase</fullName>
    </submittedName>
</protein>
<gene>
    <name evidence="6" type="ORF">CXK94_01165</name>
</gene>
<keyword evidence="2 5" id="KW-0812">Transmembrane</keyword>
<dbReference type="InterPro" id="IPR039428">
    <property type="entry name" value="NUOK/Mnh_C1-like"/>
</dbReference>
<evidence type="ECO:0000256" key="1">
    <source>
        <dbReference type="ARBA" id="ARBA00004141"/>
    </source>
</evidence>
<dbReference type="Gene3D" id="1.10.287.3510">
    <property type="match status" value="1"/>
</dbReference>
<dbReference type="Pfam" id="PF00420">
    <property type="entry name" value="Oxidored_q2"/>
    <property type="match status" value="1"/>
</dbReference>
<dbReference type="GO" id="GO:0016020">
    <property type="term" value="C:membrane"/>
    <property type="evidence" value="ECO:0007669"/>
    <property type="project" value="UniProtKB-SubCell"/>
</dbReference>
<feature type="transmembrane region" description="Helical" evidence="5">
    <location>
        <begin position="59"/>
        <end position="79"/>
    </location>
</feature>
<proteinExistence type="predicted"/>
<evidence type="ECO:0000256" key="4">
    <source>
        <dbReference type="ARBA" id="ARBA00023136"/>
    </source>
</evidence>